<evidence type="ECO:0000313" key="13">
    <source>
        <dbReference type="Proteomes" id="UP000661077"/>
    </source>
</evidence>
<evidence type="ECO:0000259" key="11">
    <source>
        <dbReference type="PROSITE" id="PS51866"/>
    </source>
</evidence>
<evidence type="ECO:0000256" key="7">
    <source>
        <dbReference type="ARBA" id="ARBA00022967"/>
    </source>
</evidence>
<dbReference type="NCBIfam" id="TIGR02142">
    <property type="entry name" value="modC_ABC"/>
    <property type="match status" value="1"/>
</dbReference>
<proteinExistence type="predicted"/>
<dbReference type="Pfam" id="PF03459">
    <property type="entry name" value="TOBE"/>
    <property type="match status" value="1"/>
</dbReference>
<dbReference type="InterPro" id="IPR003439">
    <property type="entry name" value="ABC_transporter-like_ATP-bd"/>
</dbReference>
<keyword evidence="6 12" id="KW-0067">ATP-binding</keyword>
<dbReference type="Gene3D" id="3.40.50.300">
    <property type="entry name" value="P-loop containing nucleotide triphosphate hydrolases"/>
    <property type="match status" value="1"/>
</dbReference>
<keyword evidence="13" id="KW-1185">Reference proteome</keyword>
<dbReference type="SUPFAM" id="SSF52540">
    <property type="entry name" value="P-loop containing nucleoside triphosphate hydrolases"/>
    <property type="match status" value="1"/>
</dbReference>
<evidence type="ECO:0000256" key="1">
    <source>
        <dbReference type="ARBA" id="ARBA00022448"/>
    </source>
</evidence>
<dbReference type="InterPro" id="IPR027417">
    <property type="entry name" value="P-loop_NTPase"/>
</dbReference>
<dbReference type="Pfam" id="PF00005">
    <property type="entry name" value="ABC_tran"/>
    <property type="match status" value="1"/>
</dbReference>
<dbReference type="SUPFAM" id="SSF50331">
    <property type="entry name" value="MOP-like"/>
    <property type="match status" value="1"/>
</dbReference>
<evidence type="ECO:0000259" key="10">
    <source>
        <dbReference type="PROSITE" id="PS50893"/>
    </source>
</evidence>
<reference evidence="12 13" key="1">
    <citation type="journal article" date="2021" name="Int. J. Syst. Evol. Microbiol.">
        <title>Steroidobacter gossypii sp. nov., isolated from soil of cotton cropping field.</title>
        <authorList>
            <person name="Huang R."/>
            <person name="Yang S."/>
            <person name="Zhen C."/>
            <person name="Liu W."/>
        </authorList>
    </citation>
    <scope>NUCLEOTIDE SEQUENCE [LARGE SCALE GENOMIC DNA]</scope>
    <source>
        <strain evidence="12 13">S1-65</strain>
    </source>
</reference>
<dbReference type="PROSITE" id="PS00211">
    <property type="entry name" value="ABC_TRANSPORTER_1"/>
    <property type="match status" value="1"/>
</dbReference>
<evidence type="ECO:0000256" key="9">
    <source>
        <dbReference type="PROSITE-ProRule" id="PRU01213"/>
    </source>
</evidence>
<protein>
    <submittedName>
        <fullName evidence="12">Molybdenum ABC transporter ATP-binding protein</fullName>
    </submittedName>
</protein>
<accession>A0ABS1WQQ8</accession>
<evidence type="ECO:0000256" key="2">
    <source>
        <dbReference type="ARBA" id="ARBA00022475"/>
    </source>
</evidence>
<evidence type="ECO:0000313" key="12">
    <source>
        <dbReference type="EMBL" id="MBM0103314.1"/>
    </source>
</evidence>
<dbReference type="InterPro" id="IPR008995">
    <property type="entry name" value="Mo/tungstate-bd_C_term_dom"/>
</dbReference>
<dbReference type="GO" id="GO:0005524">
    <property type="term" value="F:ATP binding"/>
    <property type="evidence" value="ECO:0007669"/>
    <property type="project" value="UniProtKB-KW"/>
</dbReference>
<name>A0ABS1WQQ8_9GAMM</name>
<dbReference type="InterPro" id="IPR004606">
    <property type="entry name" value="Mop_domain"/>
</dbReference>
<feature type="domain" description="Mop" evidence="11">
    <location>
        <begin position="292"/>
        <end position="358"/>
    </location>
</feature>
<dbReference type="InterPro" id="IPR017871">
    <property type="entry name" value="ABC_transporter-like_CS"/>
</dbReference>
<evidence type="ECO:0000256" key="5">
    <source>
        <dbReference type="ARBA" id="ARBA00022741"/>
    </source>
</evidence>
<keyword evidence="5" id="KW-0547">Nucleotide-binding</keyword>
<dbReference type="InterPro" id="IPR005116">
    <property type="entry name" value="Transp-assoc_OB_typ1"/>
</dbReference>
<sequence>MFSIRALKHREGFVLDVAIQVDSPGVVALFGRSGCGKTTLANIIAGLLPADHAHIEIDGVALDGNGKSLRAEERRIGYVFQDARLFPHLDVMGNLRYGEKRVKSSISRRISLDMVAPLLGLESLLSRRVNQLSGGERQRVALGRALLSQPRLLLLDEPLASLDAARREEVLPYLEKLRDELAIPMIYVSHQFEEVLRLATHVVLMERGGVVSQGRLDELSLHPELRAIVGPDAVGAVLHGTVTAVDGGTGLATVRIGNNSLRIHLREAKVGAAVRVQLLARDIILATSRPENLSVRNVMTGAVSRVVADDADTDLVYVDIGGALVLSRVTRAASIALELRTGLPIWVLVKTVSIRGHAFYEAPETVQERSQQYESRPW</sequence>
<dbReference type="InterPro" id="IPR050334">
    <property type="entry name" value="Molybdenum_import_ModC"/>
</dbReference>
<feature type="domain" description="ABC transporter" evidence="10">
    <location>
        <begin position="4"/>
        <end position="232"/>
    </location>
</feature>
<evidence type="ECO:0000256" key="4">
    <source>
        <dbReference type="ARBA" id="ARBA00022519"/>
    </source>
</evidence>
<dbReference type="SMART" id="SM00382">
    <property type="entry name" value="AAA"/>
    <property type="match status" value="1"/>
</dbReference>
<dbReference type="RefSeq" id="WP_203165295.1">
    <property type="nucleotide sequence ID" value="NZ_JAEVLS010000001.1"/>
</dbReference>
<dbReference type="PANTHER" id="PTHR43514">
    <property type="entry name" value="ABC TRANSPORTER I FAMILY MEMBER 10"/>
    <property type="match status" value="1"/>
</dbReference>
<dbReference type="EMBL" id="JAEVLS010000001">
    <property type="protein sequence ID" value="MBM0103314.1"/>
    <property type="molecule type" value="Genomic_DNA"/>
</dbReference>
<keyword evidence="4" id="KW-0997">Cell inner membrane</keyword>
<gene>
    <name evidence="12" type="primary">modC</name>
    <name evidence="12" type="ORF">JM946_01095</name>
</gene>
<comment type="caution">
    <text evidence="12">The sequence shown here is derived from an EMBL/GenBank/DDBJ whole genome shotgun (WGS) entry which is preliminary data.</text>
</comment>
<evidence type="ECO:0000256" key="8">
    <source>
        <dbReference type="ARBA" id="ARBA00023136"/>
    </source>
</evidence>
<evidence type="ECO:0000256" key="3">
    <source>
        <dbReference type="ARBA" id="ARBA00022505"/>
    </source>
</evidence>
<keyword evidence="8" id="KW-0472">Membrane</keyword>
<dbReference type="PANTHER" id="PTHR43514:SF4">
    <property type="entry name" value="ABC TRANSPORTER I FAMILY MEMBER 10"/>
    <property type="match status" value="1"/>
</dbReference>
<dbReference type="PROSITE" id="PS50893">
    <property type="entry name" value="ABC_TRANSPORTER_2"/>
    <property type="match status" value="1"/>
</dbReference>
<dbReference type="InterPro" id="IPR011868">
    <property type="entry name" value="ModC_ABC_ATP-bd"/>
</dbReference>
<dbReference type="InterPro" id="IPR003593">
    <property type="entry name" value="AAA+_ATPase"/>
</dbReference>
<dbReference type="Proteomes" id="UP000661077">
    <property type="component" value="Unassembled WGS sequence"/>
</dbReference>
<evidence type="ECO:0000256" key="6">
    <source>
        <dbReference type="ARBA" id="ARBA00022840"/>
    </source>
</evidence>
<keyword evidence="1" id="KW-0813">Transport</keyword>
<keyword evidence="2" id="KW-1003">Cell membrane</keyword>
<organism evidence="12 13">
    <name type="scientific">Steroidobacter gossypii</name>
    <dbReference type="NCBI Taxonomy" id="2805490"/>
    <lineage>
        <taxon>Bacteria</taxon>
        <taxon>Pseudomonadati</taxon>
        <taxon>Pseudomonadota</taxon>
        <taxon>Gammaproteobacteria</taxon>
        <taxon>Steroidobacterales</taxon>
        <taxon>Steroidobacteraceae</taxon>
        <taxon>Steroidobacter</taxon>
    </lineage>
</organism>
<keyword evidence="3 9" id="KW-0500">Molybdenum</keyword>
<dbReference type="PROSITE" id="PS51866">
    <property type="entry name" value="MOP"/>
    <property type="match status" value="1"/>
</dbReference>
<dbReference type="Gene3D" id="2.40.50.100">
    <property type="match status" value="1"/>
</dbReference>
<keyword evidence="7" id="KW-1278">Translocase</keyword>